<dbReference type="EMBL" id="BMIJ01000001">
    <property type="protein sequence ID" value="GGB83276.1"/>
    <property type="molecule type" value="Genomic_DNA"/>
</dbReference>
<organism evidence="1 2">
    <name type="scientific">Marinobacterium zhoushanense</name>
    <dbReference type="NCBI Taxonomy" id="1679163"/>
    <lineage>
        <taxon>Bacteria</taxon>
        <taxon>Pseudomonadati</taxon>
        <taxon>Pseudomonadota</taxon>
        <taxon>Gammaproteobacteria</taxon>
        <taxon>Oceanospirillales</taxon>
        <taxon>Oceanospirillaceae</taxon>
        <taxon>Marinobacterium</taxon>
    </lineage>
</organism>
<sequence length="123" mass="14143">MSALVPAAEWLRNHRLSLKEIDCVIALMLKILDGKCKMNEEDKRLTRELYAHCVTLEGERLKNDLHALIREALDHPSAQLLDLVYEKRVLAETMISRPVMKAFKARLRREGLLPKKQPSAEQA</sequence>
<reference evidence="2" key="1">
    <citation type="journal article" date="2019" name="Int. J. Syst. Evol. Microbiol.">
        <title>The Global Catalogue of Microorganisms (GCM) 10K type strain sequencing project: providing services to taxonomists for standard genome sequencing and annotation.</title>
        <authorList>
            <consortium name="The Broad Institute Genomics Platform"/>
            <consortium name="The Broad Institute Genome Sequencing Center for Infectious Disease"/>
            <person name="Wu L."/>
            <person name="Ma J."/>
        </authorList>
    </citation>
    <scope>NUCLEOTIDE SEQUENCE [LARGE SCALE GENOMIC DNA]</scope>
    <source>
        <strain evidence="2">CGMCC 1.15341</strain>
    </source>
</reference>
<name>A0ABQ1K3R0_9GAMM</name>
<gene>
    <name evidence="1" type="ORF">GCM10011352_06400</name>
</gene>
<evidence type="ECO:0000313" key="2">
    <source>
        <dbReference type="Proteomes" id="UP000629025"/>
    </source>
</evidence>
<dbReference type="RefSeq" id="WP_188745640.1">
    <property type="nucleotide sequence ID" value="NZ_BMIJ01000001.1"/>
</dbReference>
<evidence type="ECO:0008006" key="3">
    <source>
        <dbReference type="Google" id="ProtNLM"/>
    </source>
</evidence>
<accession>A0ABQ1K3R0</accession>
<protein>
    <recommendedName>
        <fullName evidence="3">Tellurite resistance protein TerB</fullName>
    </recommendedName>
</protein>
<dbReference type="Proteomes" id="UP000629025">
    <property type="component" value="Unassembled WGS sequence"/>
</dbReference>
<proteinExistence type="predicted"/>
<evidence type="ECO:0000313" key="1">
    <source>
        <dbReference type="EMBL" id="GGB83276.1"/>
    </source>
</evidence>
<keyword evidence="2" id="KW-1185">Reference proteome</keyword>
<comment type="caution">
    <text evidence="1">The sequence shown here is derived from an EMBL/GenBank/DDBJ whole genome shotgun (WGS) entry which is preliminary data.</text>
</comment>